<protein>
    <submittedName>
        <fullName evidence="2">Uncharacterized protein</fullName>
    </submittedName>
</protein>
<keyword evidence="3" id="KW-1185">Reference proteome</keyword>
<feature type="compositionally biased region" description="Low complexity" evidence="1">
    <location>
        <begin position="1"/>
        <end position="22"/>
    </location>
</feature>
<feature type="compositionally biased region" description="Low complexity" evidence="1">
    <location>
        <begin position="30"/>
        <end position="54"/>
    </location>
</feature>
<gene>
    <name evidence="2" type="ORF">PRZ48_000242</name>
</gene>
<evidence type="ECO:0000256" key="1">
    <source>
        <dbReference type="SAM" id="MobiDB-lite"/>
    </source>
</evidence>
<comment type="caution">
    <text evidence="2">The sequence shown here is derived from an EMBL/GenBank/DDBJ whole genome shotgun (WGS) entry which is preliminary data.</text>
</comment>
<sequence>MSETTPSSTESPTSSSSDDSPTTTPPPEDTPVSTTASTSEDATSSTSSCSPTSTPGQVLTAPGCDPLWTLQGVSEDGVNPAGTPFSANIACGSLDQQSVTVFQSGYPMYEGQLSYDDSGVHFIYGFYGPVTVSLFGLDSNGYPFISSFDLVFGYASMSVYVVDSDHHRIPNCELHMTGTIQQQPFTVTMQSDDNGEVYFQNLPYTNVDIKAITPDGKFADAEGVYTGSGYYTLQVADFSGAQDGNWDFSGDSKDGWIGSGDVYQSEQYPCLQSEGICDYDQPIQFPEPLPWWPWLPWFCDNPDQIFGCYCFDFENFWCGLDFYCDDDEICIPFLPCCFPVLLKRESGGATIPRALLERQAAGSSASAPSNGTSDASQGPQYGAVANMTEFIQKLSANAQLRKNDSNVIDASKVQRKNVSTILTTLAKDPKIAPGANLTDGVAPTANITRKRDSALALFGRDPDDNDLFIRTSGLSLVTNTATFNVDSSTKAVFIRFKFITSEFRRIFGTNDDDFVVTIKSDKGDSVRKIVNTIPQYQFDENGATDWMELKLTLSNGATKVRFDMSVENKYDSDYDSALVIDKAGFVGGGCSSCGNCDECSSDPICSDTCQSQQFGTCSFYSDCMESSKPCFGDPSSYALSFGEQNCNRYLTSNVGSTLSGSGRFFAQSAMNCVQNALRPVVNCDATCSNLEQVAFGAQQNCYMQSGFCNSALTCQDYTVALMALGHEKQMLDILRQTATAGNNNCPYAIKSSLDTCPDWQLPSKAKKVVWAAYFGTSYSSVTQDDIDPCGTQPPVSSYTPDPTPDPTPYPTPDPTAYPTPDPTPIESPDPNPTPEPTPTPHNGDYSQYTCDNVGQCYTYTDCGVGNSNGDGCVCGTNVDGVAACFRGATPCNGQDCNVDSDCGASQYCLNANSCCGYPVCVDLDVCRNTLSSREIFRKRNLDVNGEEWTATYVPRAMRAKMMMK</sequence>
<accession>A0ABR0EYI7</accession>
<feature type="compositionally biased region" description="Pro residues" evidence="1">
    <location>
        <begin position="801"/>
        <end position="839"/>
    </location>
</feature>
<feature type="region of interest" description="Disordered" evidence="1">
    <location>
        <begin position="784"/>
        <end position="844"/>
    </location>
</feature>
<reference evidence="2 3" key="1">
    <citation type="journal article" date="2023" name="G3 (Bethesda)">
        <title>A chromosome-level genome assembly of Zasmidium syzygii isolated from banana leaves.</title>
        <authorList>
            <person name="van Westerhoven A.C."/>
            <person name="Mehrabi R."/>
            <person name="Talebi R."/>
            <person name="Steentjes M.B.F."/>
            <person name="Corcolon B."/>
            <person name="Chong P.A."/>
            <person name="Kema G.H.J."/>
            <person name="Seidl M.F."/>
        </authorList>
    </citation>
    <scope>NUCLEOTIDE SEQUENCE [LARGE SCALE GENOMIC DNA]</scope>
    <source>
        <strain evidence="2 3">P124</strain>
    </source>
</reference>
<dbReference type="EMBL" id="JAXOVC010000001">
    <property type="protein sequence ID" value="KAK4506510.1"/>
    <property type="molecule type" value="Genomic_DNA"/>
</dbReference>
<organism evidence="2 3">
    <name type="scientific">Zasmidium cellare</name>
    <name type="common">Wine cellar mold</name>
    <name type="synonym">Racodium cellare</name>
    <dbReference type="NCBI Taxonomy" id="395010"/>
    <lineage>
        <taxon>Eukaryota</taxon>
        <taxon>Fungi</taxon>
        <taxon>Dikarya</taxon>
        <taxon>Ascomycota</taxon>
        <taxon>Pezizomycotina</taxon>
        <taxon>Dothideomycetes</taxon>
        <taxon>Dothideomycetidae</taxon>
        <taxon>Mycosphaerellales</taxon>
        <taxon>Mycosphaerellaceae</taxon>
        <taxon>Zasmidium</taxon>
    </lineage>
</organism>
<dbReference type="Proteomes" id="UP001305779">
    <property type="component" value="Unassembled WGS sequence"/>
</dbReference>
<evidence type="ECO:0000313" key="3">
    <source>
        <dbReference type="Proteomes" id="UP001305779"/>
    </source>
</evidence>
<proteinExistence type="predicted"/>
<evidence type="ECO:0000313" key="2">
    <source>
        <dbReference type="EMBL" id="KAK4506510.1"/>
    </source>
</evidence>
<feature type="region of interest" description="Disordered" evidence="1">
    <location>
        <begin position="1"/>
        <end position="61"/>
    </location>
</feature>
<name>A0ABR0EYI7_ZASCE</name>